<organism evidence="1 2">
    <name type="scientific">Ostreobium quekettii</name>
    <dbReference type="NCBI Taxonomy" id="121088"/>
    <lineage>
        <taxon>Eukaryota</taxon>
        <taxon>Viridiplantae</taxon>
        <taxon>Chlorophyta</taxon>
        <taxon>core chlorophytes</taxon>
        <taxon>Ulvophyceae</taxon>
        <taxon>TCBD clade</taxon>
        <taxon>Bryopsidales</taxon>
        <taxon>Ostreobineae</taxon>
        <taxon>Ostreobiaceae</taxon>
        <taxon>Ostreobium</taxon>
    </lineage>
</organism>
<dbReference type="Proteomes" id="UP000708148">
    <property type="component" value="Unassembled WGS sequence"/>
</dbReference>
<dbReference type="GO" id="GO:1901259">
    <property type="term" value="P:chloroplast rRNA processing"/>
    <property type="evidence" value="ECO:0007669"/>
    <property type="project" value="TreeGrafter"/>
</dbReference>
<dbReference type="GO" id="GO:0035770">
    <property type="term" value="C:ribonucleoprotein granule"/>
    <property type="evidence" value="ECO:0007669"/>
    <property type="project" value="TreeGrafter"/>
</dbReference>
<dbReference type="GO" id="GO:0003723">
    <property type="term" value="F:RNA binding"/>
    <property type="evidence" value="ECO:0007669"/>
    <property type="project" value="TreeGrafter"/>
</dbReference>
<dbReference type="PANTHER" id="PTHR21228:SF40">
    <property type="entry name" value="LD45607P"/>
    <property type="match status" value="1"/>
</dbReference>
<dbReference type="OrthoDB" id="548812at2759"/>
<dbReference type="GO" id="GO:0005759">
    <property type="term" value="C:mitochondrial matrix"/>
    <property type="evidence" value="ECO:0007669"/>
    <property type="project" value="TreeGrafter"/>
</dbReference>
<dbReference type="PANTHER" id="PTHR21228">
    <property type="entry name" value="FAST LEU-RICH DOMAIN-CONTAINING"/>
    <property type="match status" value="1"/>
</dbReference>
<proteinExistence type="predicted"/>
<dbReference type="InterPro" id="IPR050870">
    <property type="entry name" value="FAST_kinase"/>
</dbReference>
<dbReference type="GO" id="GO:0000963">
    <property type="term" value="P:mitochondrial RNA processing"/>
    <property type="evidence" value="ECO:0007669"/>
    <property type="project" value="TreeGrafter"/>
</dbReference>
<name>A0A8S1IQC8_9CHLO</name>
<comment type="caution">
    <text evidence="1">The sequence shown here is derived from an EMBL/GenBank/DDBJ whole genome shotgun (WGS) entry which is preliminary data.</text>
</comment>
<dbReference type="EMBL" id="CAJHUC010000587">
    <property type="protein sequence ID" value="CAD7696988.1"/>
    <property type="molecule type" value="Genomic_DNA"/>
</dbReference>
<evidence type="ECO:0000313" key="2">
    <source>
        <dbReference type="Proteomes" id="UP000708148"/>
    </source>
</evidence>
<dbReference type="GO" id="GO:0009507">
    <property type="term" value="C:chloroplast"/>
    <property type="evidence" value="ECO:0007669"/>
    <property type="project" value="GOC"/>
</dbReference>
<dbReference type="GO" id="GO:0044528">
    <property type="term" value="P:regulation of mitochondrial mRNA stability"/>
    <property type="evidence" value="ECO:0007669"/>
    <property type="project" value="TreeGrafter"/>
</dbReference>
<keyword evidence="2" id="KW-1185">Reference proteome</keyword>
<accession>A0A8S1IQC8</accession>
<sequence length="798" mass="89656">MGQWARCWERLAANQRRRLVETWQSSGGRLPTITVSLGLRRLTQVMLPLRTGHKDLAPWAHSVHVDRLKAALSSGHFAPTKHFSACEKPASWPTTEQHDVHEVQMDKWEGWLARRDARLERASRRGFKLAVQQMDVLSRSGGLEVEMQAAFRDHAQKLSEFAHQVDTFGLASLFLSCRRVGYVNSPVLQKVTKEAEARGLIKLLTPRRLSGIMHSLGVLTRAHNRNATWGNIARSGQTGLFDGIDHFATSILAECVKEENLSSFTEWSLACVVYGASLLDMANNASQRPRLDSAVTSILTEAKHPERLKKFKEQELVMIMYAMSRLGAKRPMVHLFCHEIVKTGRLPKYEAQNLSTILYSLGVLGHKDEVPIAWLMGETMKPHRLAQLKEEGLSNIVYALALLGAGNQAVLSALCDEIMTRHRLVKFRCQEVATLVWGLGKLGYFDPKVLRALIHEALKAHRLRKYTEQGIVMILYGLASVARQLGSSFAREELAQAVAILVIEAKSSRRRGECSQQNLGIIGWSIATLGFRDLICLKMVLARYMALGVNDPQQEKSLFMLLHACGTLRFKDRRFNELVAKWVDESHQSFRRVGDVAKLLHDLTLVGCLSAELFYTLFFDIHKLWNQGQSPTEQVWGWLFVPVIHMRTYRGDLVSGAVWERVMAKARRGWILRRQTDAHLRGQVSTTLSSLGVSHRCGTTVMDGAMPVDIELHPKLGKVVVEVDSALDYACNETKKGHEALGVAQWRNGILESCGWQVCGISPFEWNSRSEADRISWLRDQLESKGVPLSVDATVASE</sequence>
<dbReference type="AlphaFoldDB" id="A0A8S1IQC8"/>
<evidence type="ECO:0000313" key="1">
    <source>
        <dbReference type="EMBL" id="CAD7696988.1"/>
    </source>
</evidence>
<protein>
    <recommendedName>
        <fullName evidence="3">RAP domain-containing protein</fullName>
    </recommendedName>
</protein>
<gene>
    <name evidence="1" type="ORF">OSTQU699_LOCUS2349</name>
</gene>
<reference evidence="1" key="1">
    <citation type="submission" date="2020-12" db="EMBL/GenBank/DDBJ databases">
        <authorList>
            <person name="Iha C."/>
        </authorList>
    </citation>
    <scope>NUCLEOTIDE SEQUENCE</scope>
</reference>
<evidence type="ECO:0008006" key="3">
    <source>
        <dbReference type="Google" id="ProtNLM"/>
    </source>
</evidence>